<dbReference type="InterPro" id="IPR005564">
    <property type="entry name" value="Major_capsid_GpE"/>
</dbReference>
<dbReference type="Gene3D" id="3.15.30.10">
    <property type="entry name" value="putative capsid protein of prophage domain like"/>
    <property type="match status" value="1"/>
</dbReference>
<dbReference type="Gene3D" id="3.30.1930.10">
    <property type="entry name" value="capsid protein of prophage domain"/>
    <property type="match status" value="1"/>
</dbReference>
<reference evidence="1" key="1">
    <citation type="submission" date="2021-02" db="EMBL/GenBank/DDBJ databases">
        <title>Infant gut strain persistence is associated with maternal origin, phylogeny, and functional potential including surface adhesion and iron acquisition.</title>
        <authorList>
            <person name="Lou Y.C."/>
        </authorList>
    </citation>
    <scope>NUCLEOTIDE SEQUENCE</scope>
    <source>
        <strain evidence="1">L3_106_000M1_dasL3_106_000M1_concoct_15</strain>
    </source>
</reference>
<name>A0A943I4E2_9FIRM</name>
<protein>
    <submittedName>
        <fullName evidence="1">Major capsid protein</fullName>
    </submittedName>
</protein>
<comment type="caution">
    <text evidence="1">The sequence shown here is derived from an EMBL/GenBank/DDBJ whole genome shotgun (WGS) entry which is preliminary data.</text>
</comment>
<organism evidence="1 2">
    <name type="scientific">Acidaminococcus intestini</name>
    <dbReference type="NCBI Taxonomy" id="187327"/>
    <lineage>
        <taxon>Bacteria</taxon>
        <taxon>Bacillati</taxon>
        <taxon>Bacillota</taxon>
        <taxon>Negativicutes</taxon>
        <taxon>Acidaminococcales</taxon>
        <taxon>Acidaminococcaceae</taxon>
        <taxon>Acidaminococcus</taxon>
    </lineage>
</organism>
<dbReference type="Proteomes" id="UP000754226">
    <property type="component" value="Unassembled WGS sequence"/>
</dbReference>
<dbReference type="AlphaFoldDB" id="A0A943I4E2"/>
<proteinExistence type="predicted"/>
<gene>
    <name evidence="1" type="ORF">KHX13_05740</name>
</gene>
<evidence type="ECO:0000313" key="1">
    <source>
        <dbReference type="EMBL" id="MBS5519817.1"/>
    </source>
</evidence>
<dbReference type="Pfam" id="PF03864">
    <property type="entry name" value="Phage_cap_E"/>
    <property type="match status" value="1"/>
</dbReference>
<dbReference type="EMBL" id="JAGZCZ010000005">
    <property type="protein sequence ID" value="MBS5519817.1"/>
    <property type="molecule type" value="Genomic_DNA"/>
</dbReference>
<sequence>MIDIKNTVALMTAVDRSKAPASFLLDTFFPIIPDTATTSTIEVQVRTGERRLAPFVVRGGKAVELKRNGFDNFFYKPPMMAPSRVVDPDMLSERGFGEGVYSVKSPAQRGNEIQARDLAELQAAIINRKNKMAGDLLTSGKYDIHGYADDGNLTVIDTVDFNFNQKIVPSTTWDQAGATIYDDIRSASEKIQEASGMVPTVMIVGKNIAGYMLSNDQIMKWMGIPSTNNLSMFSFQPRITAPQVSFVGRIPALNLEVYTYAESYMDDDGKLKGFIGDDDVIVGIPGRGRQYHGAVTLLNEAATGYNTYVGPYVPYYAGDKMDQELRLTMYSRCVIAPECITDFAVIKAKGE</sequence>
<evidence type="ECO:0000313" key="2">
    <source>
        <dbReference type="Proteomes" id="UP000754226"/>
    </source>
</evidence>
<accession>A0A943I4E2</accession>